<evidence type="ECO:0000313" key="3">
    <source>
        <dbReference type="Proteomes" id="UP000274131"/>
    </source>
</evidence>
<keyword evidence="1" id="KW-0472">Membrane</keyword>
<gene>
    <name evidence="2" type="ORF">EVEC_LOCUS9736</name>
</gene>
<dbReference type="WBParaSite" id="EVEC_0001039101-mRNA-1">
    <property type="protein sequence ID" value="EVEC_0001039101-mRNA-1"/>
    <property type="gene ID" value="EVEC_0001039101"/>
</dbReference>
<dbReference type="EMBL" id="UXUI01010263">
    <property type="protein sequence ID" value="VDD94985.1"/>
    <property type="molecule type" value="Genomic_DNA"/>
</dbReference>
<reference evidence="2 3" key="2">
    <citation type="submission" date="2018-10" db="EMBL/GenBank/DDBJ databases">
        <authorList>
            <consortium name="Pathogen Informatics"/>
        </authorList>
    </citation>
    <scope>NUCLEOTIDE SEQUENCE [LARGE SCALE GENOMIC DNA]</scope>
</reference>
<keyword evidence="1" id="KW-0812">Transmembrane</keyword>
<evidence type="ECO:0000256" key="1">
    <source>
        <dbReference type="SAM" id="Phobius"/>
    </source>
</evidence>
<keyword evidence="1" id="KW-1133">Transmembrane helix</keyword>
<dbReference type="Proteomes" id="UP000274131">
    <property type="component" value="Unassembled WGS sequence"/>
</dbReference>
<name>A0A0N4VHU0_ENTVE</name>
<organism evidence="4">
    <name type="scientific">Enterobius vermicularis</name>
    <name type="common">Human pinworm</name>
    <dbReference type="NCBI Taxonomy" id="51028"/>
    <lineage>
        <taxon>Eukaryota</taxon>
        <taxon>Metazoa</taxon>
        <taxon>Ecdysozoa</taxon>
        <taxon>Nematoda</taxon>
        <taxon>Chromadorea</taxon>
        <taxon>Rhabditida</taxon>
        <taxon>Spirurina</taxon>
        <taxon>Oxyuridomorpha</taxon>
        <taxon>Oxyuroidea</taxon>
        <taxon>Oxyuridae</taxon>
        <taxon>Enterobius</taxon>
    </lineage>
</organism>
<dbReference type="AlphaFoldDB" id="A0A0N4VHU0"/>
<keyword evidence="3" id="KW-1185">Reference proteome</keyword>
<protein>
    <submittedName>
        <fullName evidence="4">Col_cuticle_N domain-containing protein</fullName>
    </submittedName>
</protein>
<sequence>MVTKSSLYRSYKRFTVFVVPVIAATVVFLDCLCFLGKCYEDAAFQKVKMMKGKSLMYKDRIDAIPPGEDVWRW</sequence>
<feature type="transmembrane region" description="Helical" evidence="1">
    <location>
        <begin position="14"/>
        <end position="36"/>
    </location>
</feature>
<evidence type="ECO:0000313" key="2">
    <source>
        <dbReference type="EMBL" id="VDD94985.1"/>
    </source>
</evidence>
<proteinExistence type="predicted"/>
<evidence type="ECO:0000313" key="4">
    <source>
        <dbReference type="WBParaSite" id="EVEC_0001039101-mRNA-1"/>
    </source>
</evidence>
<dbReference type="OrthoDB" id="5784773at2759"/>
<accession>A0A0N4VHU0</accession>
<reference evidence="4" key="1">
    <citation type="submission" date="2017-02" db="UniProtKB">
        <authorList>
            <consortium name="WormBaseParasite"/>
        </authorList>
    </citation>
    <scope>IDENTIFICATION</scope>
</reference>